<dbReference type="EC" id="2.4.99.28" evidence="9"/>
<evidence type="ECO:0000256" key="7">
    <source>
        <dbReference type="ARBA" id="ARBA00023136"/>
    </source>
</evidence>
<evidence type="ECO:0000256" key="3">
    <source>
        <dbReference type="ARBA" id="ARBA00022676"/>
    </source>
</evidence>
<comment type="caution">
    <text evidence="13">The sequence shown here is derived from an EMBL/GenBank/DDBJ whole genome shotgun (WGS) entry which is preliminary data.</text>
</comment>
<feature type="domain" description="Glycosyl transferase family 51" evidence="12">
    <location>
        <begin position="58"/>
        <end position="162"/>
    </location>
</feature>
<dbReference type="InterPro" id="IPR023346">
    <property type="entry name" value="Lysozyme-like_dom_sf"/>
</dbReference>
<evidence type="ECO:0000256" key="10">
    <source>
        <dbReference type="ARBA" id="ARBA00049902"/>
    </source>
</evidence>
<keyword evidence="5" id="KW-0133">Cell shape</keyword>
<dbReference type="Gene3D" id="1.10.3810.10">
    <property type="entry name" value="Biosynthetic peptidoglycan transglycosylase-like"/>
    <property type="match status" value="1"/>
</dbReference>
<comment type="subcellular location">
    <subcellularLocation>
        <location evidence="1">Cell membrane</location>
    </subcellularLocation>
</comment>
<dbReference type="InterPro" id="IPR050396">
    <property type="entry name" value="Glycosyltr_51/Transpeptidase"/>
</dbReference>
<keyword evidence="3" id="KW-0328">Glycosyltransferase</keyword>
<dbReference type="PANTHER" id="PTHR32282">
    <property type="entry name" value="BINDING PROTEIN TRANSPEPTIDASE, PUTATIVE-RELATED"/>
    <property type="match status" value="1"/>
</dbReference>
<dbReference type="EMBL" id="JAWDIP010000003">
    <property type="protein sequence ID" value="MDY0394266.1"/>
    <property type="molecule type" value="Genomic_DNA"/>
</dbReference>
<keyword evidence="4" id="KW-0808">Transferase</keyword>
<evidence type="ECO:0000256" key="2">
    <source>
        <dbReference type="ARBA" id="ARBA00022475"/>
    </source>
</evidence>
<keyword evidence="7 11" id="KW-0472">Membrane</keyword>
<dbReference type="PANTHER" id="PTHR32282:SF11">
    <property type="entry name" value="PENICILLIN-BINDING PROTEIN 1B"/>
    <property type="match status" value="1"/>
</dbReference>
<dbReference type="Pfam" id="PF00912">
    <property type="entry name" value="Transgly"/>
    <property type="match status" value="1"/>
</dbReference>
<dbReference type="InterPro" id="IPR036950">
    <property type="entry name" value="PBP_transglycosylase"/>
</dbReference>
<evidence type="ECO:0000256" key="4">
    <source>
        <dbReference type="ARBA" id="ARBA00022679"/>
    </source>
</evidence>
<accession>A0ABU5C4K8</accession>
<evidence type="ECO:0000313" key="14">
    <source>
        <dbReference type="Proteomes" id="UP001281447"/>
    </source>
</evidence>
<keyword evidence="11" id="KW-0812">Transmembrane</keyword>
<keyword evidence="8" id="KW-0961">Cell wall biogenesis/degradation</keyword>
<organism evidence="13 14">
    <name type="scientific">Tigheibacillus halophilus</name>
    <dbReference type="NCBI Taxonomy" id="361280"/>
    <lineage>
        <taxon>Bacteria</taxon>
        <taxon>Bacillati</taxon>
        <taxon>Bacillota</taxon>
        <taxon>Bacilli</taxon>
        <taxon>Bacillales</taxon>
        <taxon>Bacillaceae</taxon>
        <taxon>Tigheibacillus</taxon>
    </lineage>
</organism>
<evidence type="ECO:0000256" key="9">
    <source>
        <dbReference type="ARBA" id="ARBA00044770"/>
    </source>
</evidence>
<proteinExistence type="predicted"/>
<evidence type="ECO:0000256" key="11">
    <source>
        <dbReference type="SAM" id="Phobius"/>
    </source>
</evidence>
<dbReference type="Proteomes" id="UP001281447">
    <property type="component" value="Unassembled WGS sequence"/>
</dbReference>
<dbReference type="SUPFAM" id="SSF53955">
    <property type="entry name" value="Lysozyme-like"/>
    <property type="match status" value="1"/>
</dbReference>
<gene>
    <name evidence="13" type="ORF">RWE15_06955</name>
</gene>
<evidence type="ECO:0000256" key="1">
    <source>
        <dbReference type="ARBA" id="ARBA00004236"/>
    </source>
</evidence>
<name>A0ABU5C4K8_9BACI</name>
<evidence type="ECO:0000256" key="8">
    <source>
        <dbReference type="ARBA" id="ARBA00023316"/>
    </source>
</evidence>
<keyword evidence="2" id="KW-1003">Cell membrane</keyword>
<reference evidence="13 14" key="1">
    <citation type="submission" date="2023-10" db="EMBL/GenBank/DDBJ databases">
        <title>Virgibacillus halophilus 5B73C genome.</title>
        <authorList>
            <person name="Miliotis G."/>
            <person name="Sengupta P."/>
            <person name="Hameed A."/>
            <person name="Chuvochina M."/>
            <person name="Mcdonagh F."/>
            <person name="Simpson A.C."/>
            <person name="Singh N.K."/>
            <person name="Rekha P.D."/>
            <person name="Raman K."/>
            <person name="Hugenholtz P."/>
            <person name="Venkateswaran K."/>
        </authorList>
    </citation>
    <scope>NUCLEOTIDE SEQUENCE [LARGE SCALE GENOMIC DNA]</scope>
    <source>
        <strain evidence="13 14">5B73C</strain>
    </source>
</reference>
<keyword evidence="11" id="KW-1133">Transmembrane helix</keyword>
<feature type="transmembrane region" description="Helical" evidence="11">
    <location>
        <begin position="20"/>
        <end position="40"/>
    </location>
</feature>
<comment type="catalytic activity">
    <reaction evidence="10">
        <text>[GlcNAc-(1-&gt;4)-Mur2Ac(oyl-L-Ala-gamma-D-Glu-L-Lys-D-Ala-D-Ala)](n)-di-trans,octa-cis-undecaprenyl diphosphate + beta-D-GlcNAc-(1-&gt;4)-Mur2Ac(oyl-L-Ala-gamma-D-Glu-L-Lys-D-Ala-D-Ala)-di-trans,octa-cis-undecaprenyl diphosphate = [GlcNAc-(1-&gt;4)-Mur2Ac(oyl-L-Ala-gamma-D-Glu-L-Lys-D-Ala-D-Ala)](n+1)-di-trans,octa-cis-undecaprenyl diphosphate + di-trans,octa-cis-undecaprenyl diphosphate + H(+)</text>
        <dbReference type="Rhea" id="RHEA:23708"/>
        <dbReference type="Rhea" id="RHEA-COMP:9602"/>
        <dbReference type="Rhea" id="RHEA-COMP:9603"/>
        <dbReference type="ChEBI" id="CHEBI:15378"/>
        <dbReference type="ChEBI" id="CHEBI:58405"/>
        <dbReference type="ChEBI" id="CHEBI:60033"/>
        <dbReference type="ChEBI" id="CHEBI:78435"/>
        <dbReference type="EC" id="2.4.99.28"/>
    </reaction>
</comment>
<evidence type="ECO:0000256" key="6">
    <source>
        <dbReference type="ARBA" id="ARBA00022984"/>
    </source>
</evidence>
<sequence>MKKQRHFSSYQKILARMIVYPVFAILLGLAVIYTAGYLMGAPDLSMDHQTVYYNQDGKEITSETKKEKKWVALKDMSPYIIDATIAIEDRRFFEHKGFDFKRIFGAIYKDIRTKSLKEGASTLTQQYARSMYLSTEKTWQRKLKEAFLHNQAGNVLFQKKIFSRDILTPSITAMVHMVPTQRAKYISKNPYRS</sequence>
<evidence type="ECO:0000313" key="13">
    <source>
        <dbReference type="EMBL" id="MDY0394266.1"/>
    </source>
</evidence>
<evidence type="ECO:0000256" key="5">
    <source>
        <dbReference type="ARBA" id="ARBA00022960"/>
    </source>
</evidence>
<protein>
    <recommendedName>
        <fullName evidence="9">peptidoglycan glycosyltransferase</fullName>
        <ecNumber evidence="9">2.4.99.28</ecNumber>
    </recommendedName>
</protein>
<keyword evidence="14" id="KW-1185">Reference proteome</keyword>
<evidence type="ECO:0000259" key="12">
    <source>
        <dbReference type="Pfam" id="PF00912"/>
    </source>
</evidence>
<keyword evidence="6" id="KW-0573">Peptidoglycan synthesis</keyword>
<dbReference type="InterPro" id="IPR001264">
    <property type="entry name" value="Glyco_trans_51"/>
</dbReference>